<reference evidence="1" key="1">
    <citation type="submission" date="2021-02" db="EMBL/GenBank/DDBJ databases">
        <authorList>
            <person name="Nowell W R."/>
        </authorList>
    </citation>
    <scope>NUCLEOTIDE SEQUENCE</scope>
</reference>
<protein>
    <recommendedName>
        <fullName evidence="3">Transposase</fullName>
    </recommendedName>
</protein>
<proteinExistence type="predicted"/>
<gene>
    <name evidence="1" type="ORF">HFQ381_LOCUS7717</name>
</gene>
<evidence type="ECO:0008006" key="3">
    <source>
        <dbReference type="Google" id="ProtNLM"/>
    </source>
</evidence>
<evidence type="ECO:0000313" key="2">
    <source>
        <dbReference type="Proteomes" id="UP000663851"/>
    </source>
</evidence>
<name>A0A820BRA1_9BILA</name>
<dbReference type="Gene3D" id="3.30.420.10">
    <property type="entry name" value="Ribonuclease H-like superfamily/Ribonuclease H"/>
    <property type="match status" value="1"/>
</dbReference>
<dbReference type="InterPro" id="IPR036397">
    <property type="entry name" value="RNaseH_sf"/>
</dbReference>
<accession>A0A820BRA1</accession>
<dbReference type="GO" id="GO:0003676">
    <property type="term" value="F:nucleic acid binding"/>
    <property type="evidence" value="ECO:0007669"/>
    <property type="project" value="InterPro"/>
</dbReference>
<sequence length="188" mass="22046">MGRPRTVRTAANIRKVKQRHDRLRFFLCRKIARDLRISLRSAQRILKDDLKLKSYKKNTQPKNSEAQKAKRFKFANWIRTNFRKEDTLRFLFSDEKMFDIDGVHNSQNERIWAPSRADADVKGGIRLVQKFPKKVMVWLGACSKGVSPLVIFENGTVDHEQYIQEVLPVALKFGNDMFSDNWTFQQDG</sequence>
<comment type="caution">
    <text evidence="1">The sequence shown here is derived from an EMBL/GenBank/DDBJ whole genome shotgun (WGS) entry which is preliminary data.</text>
</comment>
<dbReference type="EMBL" id="CAJOBO010000373">
    <property type="protein sequence ID" value="CAF4205301.1"/>
    <property type="molecule type" value="Genomic_DNA"/>
</dbReference>
<dbReference type="PANTHER" id="PTHR46068:SF1">
    <property type="entry name" value="TRANSPOSASE IS30-LIKE HTH DOMAIN-CONTAINING PROTEIN"/>
    <property type="match status" value="1"/>
</dbReference>
<dbReference type="PANTHER" id="PTHR46068">
    <property type="entry name" value="PROTEIN CBG27172"/>
    <property type="match status" value="1"/>
</dbReference>
<dbReference type="Proteomes" id="UP000663851">
    <property type="component" value="Unassembled WGS sequence"/>
</dbReference>
<organism evidence="1 2">
    <name type="scientific">Rotaria socialis</name>
    <dbReference type="NCBI Taxonomy" id="392032"/>
    <lineage>
        <taxon>Eukaryota</taxon>
        <taxon>Metazoa</taxon>
        <taxon>Spiralia</taxon>
        <taxon>Gnathifera</taxon>
        <taxon>Rotifera</taxon>
        <taxon>Eurotatoria</taxon>
        <taxon>Bdelloidea</taxon>
        <taxon>Philodinida</taxon>
        <taxon>Philodinidae</taxon>
        <taxon>Rotaria</taxon>
    </lineage>
</organism>
<dbReference type="AlphaFoldDB" id="A0A820BRA1"/>
<evidence type="ECO:0000313" key="1">
    <source>
        <dbReference type="EMBL" id="CAF4205301.1"/>
    </source>
</evidence>